<organism evidence="4 5">
    <name type="scientific">Tilletia laevis</name>
    <dbReference type="NCBI Taxonomy" id="157183"/>
    <lineage>
        <taxon>Eukaryota</taxon>
        <taxon>Fungi</taxon>
        <taxon>Dikarya</taxon>
        <taxon>Basidiomycota</taxon>
        <taxon>Ustilaginomycotina</taxon>
        <taxon>Exobasidiomycetes</taxon>
        <taxon>Tilletiales</taxon>
        <taxon>Tilletiaceae</taxon>
        <taxon>Tilletia</taxon>
    </lineage>
</organism>
<dbReference type="AlphaFoldDB" id="A0A9N8M2Y4"/>
<reference evidence="4 5" key="1">
    <citation type="submission" date="2020-10" db="EMBL/GenBank/DDBJ databases">
        <authorList>
            <person name="Sedaghatjoo S."/>
        </authorList>
    </citation>
    <scope>NUCLEOTIDE SEQUENCE [LARGE SCALE GENOMIC DNA]</scope>
    <source>
        <strain evidence="4 5">LLFL</strain>
    </source>
</reference>
<evidence type="ECO:0000256" key="3">
    <source>
        <dbReference type="SAM" id="MobiDB-lite"/>
    </source>
</evidence>
<evidence type="ECO:0000256" key="2">
    <source>
        <dbReference type="ARBA" id="ARBA00022737"/>
    </source>
</evidence>
<feature type="region of interest" description="Disordered" evidence="3">
    <location>
        <begin position="1"/>
        <end position="75"/>
    </location>
</feature>
<dbReference type="InterPro" id="IPR051858">
    <property type="entry name" value="WD_repeat_GAD-1"/>
</dbReference>
<gene>
    <name evidence="4" type="ORF">JKILLFL_G1237</name>
</gene>
<name>A0A9N8M2Y4_9BASI</name>
<feature type="region of interest" description="Disordered" evidence="3">
    <location>
        <begin position="114"/>
        <end position="151"/>
    </location>
</feature>
<protein>
    <submittedName>
        <fullName evidence="4">Uncharacterized protein</fullName>
    </submittedName>
</protein>
<dbReference type="EMBL" id="CAJHJF010005909">
    <property type="protein sequence ID" value="CAD6953054.1"/>
    <property type="molecule type" value="Genomic_DNA"/>
</dbReference>
<sequence>MTIIVPAAEAANRRRRRGPEGPGGGGNLAVANVGDGERENETAKKRRLDKMRQQPGGPAHMPERPMTGPGKGGRIGAAATQHVVQGIYKDNSRSEDPREALLKYADKVDTDPKWTSAWKATQPNPVFRAENEDDEEEEKEKKAGQRSIARR</sequence>
<keyword evidence="1" id="KW-0853">WD repeat</keyword>
<evidence type="ECO:0000256" key="1">
    <source>
        <dbReference type="ARBA" id="ARBA00022574"/>
    </source>
</evidence>
<feature type="compositionally biased region" description="Low complexity" evidence="3">
    <location>
        <begin position="1"/>
        <end position="10"/>
    </location>
</feature>
<dbReference type="GO" id="GO:0005634">
    <property type="term" value="C:nucleus"/>
    <property type="evidence" value="ECO:0007669"/>
    <property type="project" value="TreeGrafter"/>
</dbReference>
<dbReference type="PANTHER" id="PTHR16017">
    <property type="entry name" value="GASTRULATION DEFECTIVE PROTEIN 1-RELATED"/>
    <property type="match status" value="1"/>
</dbReference>
<evidence type="ECO:0000313" key="5">
    <source>
        <dbReference type="Proteomes" id="UP000836404"/>
    </source>
</evidence>
<proteinExistence type="predicted"/>
<accession>A0A9N8M2Y4</accession>
<dbReference type="Proteomes" id="UP000836404">
    <property type="component" value="Unassembled WGS sequence"/>
</dbReference>
<comment type="caution">
    <text evidence="4">The sequence shown here is derived from an EMBL/GenBank/DDBJ whole genome shotgun (WGS) entry which is preliminary data.</text>
</comment>
<keyword evidence="5" id="KW-1185">Reference proteome</keyword>
<dbReference type="PANTHER" id="PTHR16017:SF0">
    <property type="entry name" value="WD REPEAT-CONTAINING PROTEIN 70"/>
    <property type="match status" value="1"/>
</dbReference>
<evidence type="ECO:0000313" key="4">
    <source>
        <dbReference type="EMBL" id="CAD6953054.1"/>
    </source>
</evidence>
<dbReference type="GO" id="GO:0035861">
    <property type="term" value="C:site of double-strand break"/>
    <property type="evidence" value="ECO:0007669"/>
    <property type="project" value="TreeGrafter"/>
</dbReference>
<keyword evidence="2" id="KW-0677">Repeat</keyword>